<dbReference type="EMBL" id="OIVN01003646">
    <property type="protein sequence ID" value="SPD12652.1"/>
    <property type="molecule type" value="Genomic_DNA"/>
</dbReference>
<protein>
    <submittedName>
        <fullName evidence="2">Uncharacterized protein</fullName>
    </submittedName>
</protein>
<gene>
    <name evidence="2" type="ORF">FSB_LOCUS40534</name>
</gene>
<dbReference type="GO" id="GO:0071763">
    <property type="term" value="P:nuclear membrane organization"/>
    <property type="evidence" value="ECO:0007669"/>
    <property type="project" value="TreeGrafter"/>
</dbReference>
<dbReference type="PANTHER" id="PTHR33416:SF17">
    <property type="entry name" value="PROTEIN KAKU4"/>
    <property type="match status" value="1"/>
</dbReference>
<dbReference type="GO" id="GO:0005635">
    <property type="term" value="C:nuclear envelope"/>
    <property type="evidence" value="ECO:0007669"/>
    <property type="project" value="TreeGrafter"/>
</dbReference>
<proteinExistence type="predicted"/>
<name>A0A2N9HKB6_FAGSY</name>
<sequence length="116" mass="12285">MATNFGSRRALESRSGGKMVRARRAAGARTPYERPRLTNPAPQNPNWLSRLIYSPTRSIATGAGKLLSTVFFPEAESDSESSSTSSSSDDSSSGFRLCASGGGVYSVHGVEKALLV</sequence>
<evidence type="ECO:0000313" key="2">
    <source>
        <dbReference type="EMBL" id="SPD12652.1"/>
    </source>
</evidence>
<reference evidence="2" key="1">
    <citation type="submission" date="2018-02" db="EMBL/GenBank/DDBJ databases">
        <authorList>
            <person name="Cohen D.B."/>
            <person name="Kent A.D."/>
        </authorList>
    </citation>
    <scope>NUCLEOTIDE SEQUENCE</scope>
</reference>
<accession>A0A2N9HKB6</accession>
<organism evidence="2">
    <name type="scientific">Fagus sylvatica</name>
    <name type="common">Beechnut</name>
    <dbReference type="NCBI Taxonomy" id="28930"/>
    <lineage>
        <taxon>Eukaryota</taxon>
        <taxon>Viridiplantae</taxon>
        <taxon>Streptophyta</taxon>
        <taxon>Embryophyta</taxon>
        <taxon>Tracheophyta</taxon>
        <taxon>Spermatophyta</taxon>
        <taxon>Magnoliopsida</taxon>
        <taxon>eudicotyledons</taxon>
        <taxon>Gunneridae</taxon>
        <taxon>Pentapetalae</taxon>
        <taxon>rosids</taxon>
        <taxon>fabids</taxon>
        <taxon>Fagales</taxon>
        <taxon>Fagaceae</taxon>
        <taxon>Fagus</taxon>
    </lineage>
</organism>
<feature type="region of interest" description="Disordered" evidence="1">
    <location>
        <begin position="1"/>
        <end position="46"/>
    </location>
</feature>
<dbReference type="PANTHER" id="PTHR33416">
    <property type="entry name" value="NUCLEAR PORE COMPLEX PROTEIN NUP1"/>
    <property type="match status" value="1"/>
</dbReference>
<dbReference type="AlphaFoldDB" id="A0A2N9HKB6"/>
<evidence type="ECO:0000256" key="1">
    <source>
        <dbReference type="SAM" id="MobiDB-lite"/>
    </source>
</evidence>